<feature type="chain" id="PRO_5026656485" evidence="1">
    <location>
        <begin position="26"/>
        <end position="138"/>
    </location>
</feature>
<dbReference type="InterPro" id="IPR036680">
    <property type="entry name" value="SPOR-like_sf"/>
</dbReference>
<dbReference type="Proteomes" id="UP000468581">
    <property type="component" value="Unassembled WGS sequence"/>
</dbReference>
<feature type="domain" description="SPOR" evidence="2">
    <location>
        <begin position="63"/>
        <end position="135"/>
    </location>
</feature>
<sequence length="138" mass="15841">MRFLAAGKLLALCILTGFFSMNLKAQDSLNIQLNQEKKEGVITIDQDQRIERLLAAKKRIKKAYFTIQIYSGTGRTGLEGAKEAESSFKTQFYGWPCDISFETPNYKVRVGKFRTRLEADKYLMEIKKKYPSAFILIP</sequence>
<evidence type="ECO:0000313" key="4">
    <source>
        <dbReference type="Proteomes" id="UP000468581"/>
    </source>
</evidence>
<gene>
    <name evidence="3" type="ORF">GWK08_04480</name>
</gene>
<dbReference type="InterPro" id="IPR007730">
    <property type="entry name" value="SPOR-like_dom"/>
</dbReference>
<keyword evidence="1" id="KW-0732">Signal</keyword>
<organism evidence="3 4">
    <name type="scientific">Leptobacterium flavescens</name>
    <dbReference type="NCBI Taxonomy" id="472055"/>
    <lineage>
        <taxon>Bacteria</taxon>
        <taxon>Pseudomonadati</taxon>
        <taxon>Bacteroidota</taxon>
        <taxon>Flavobacteriia</taxon>
        <taxon>Flavobacteriales</taxon>
        <taxon>Flavobacteriaceae</taxon>
        <taxon>Leptobacterium</taxon>
    </lineage>
</organism>
<evidence type="ECO:0000313" key="3">
    <source>
        <dbReference type="EMBL" id="NER12686.1"/>
    </source>
</evidence>
<dbReference type="Gene3D" id="3.30.70.1070">
    <property type="entry name" value="Sporulation related repeat"/>
    <property type="match status" value="1"/>
</dbReference>
<name>A0A6P0UQL2_9FLAO</name>
<dbReference type="EMBL" id="JAABOO010000001">
    <property type="protein sequence ID" value="NER12686.1"/>
    <property type="molecule type" value="Genomic_DNA"/>
</dbReference>
<protein>
    <submittedName>
        <fullName evidence="3">SPOR domain-containing protein</fullName>
    </submittedName>
</protein>
<evidence type="ECO:0000256" key="1">
    <source>
        <dbReference type="SAM" id="SignalP"/>
    </source>
</evidence>
<accession>A0A6P0UQL2</accession>
<dbReference type="GO" id="GO:0042834">
    <property type="term" value="F:peptidoglycan binding"/>
    <property type="evidence" value="ECO:0007669"/>
    <property type="project" value="InterPro"/>
</dbReference>
<proteinExistence type="predicted"/>
<dbReference type="Pfam" id="PF05036">
    <property type="entry name" value="SPOR"/>
    <property type="match status" value="1"/>
</dbReference>
<reference evidence="3 4" key="1">
    <citation type="submission" date="2020-01" db="EMBL/GenBank/DDBJ databases">
        <title>Leptobacterium flavescens.</title>
        <authorList>
            <person name="Wang G."/>
        </authorList>
    </citation>
    <scope>NUCLEOTIDE SEQUENCE [LARGE SCALE GENOMIC DNA]</scope>
    <source>
        <strain evidence="3 4">KCTC 22160</strain>
    </source>
</reference>
<keyword evidence="4" id="KW-1185">Reference proteome</keyword>
<dbReference type="RefSeq" id="WP_163605699.1">
    <property type="nucleotide sequence ID" value="NZ_JAABOO010000001.1"/>
</dbReference>
<feature type="signal peptide" evidence="1">
    <location>
        <begin position="1"/>
        <end position="25"/>
    </location>
</feature>
<dbReference type="AlphaFoldDB" id="A0A6P0UQL2"/>
<evidence type="ECO:0000259" key="2">
    <source>
        <dbReference type="Pfam" id="PF05036"/>
    </source>
</evidence>
<comment type="caution">
    <text evidence="3">The sequence shown here is derived from an EMBL/GenBank/DDBJ whole genome shotgun (WGS) entry which is preliminary data.</text>
</comment>